<proteinExistence type="predicted"/>
<dbReference type="Proteomes" id="UP001044222">
    <property type="component" value="Chromosome 8"/>
</dbReference>
<evidence type="ECO:0000313" key="3">
    <source>
        <dbReference type="EMBL" id="KAG5844097.1"/>
    </source>
</evidence>
<keyword evidence="2" id="KW-0812">Transmembrane</keyword>
<organism evidence="3 4">
    <name type="scientific">Anguilla anguilla</name>
    <name type="common">European freshwater eel</name>
    <name type="synonym">Muraena anguilla</name>
    <dbReference type="NCBI Taxonomy" id="7936"/>
    <lineage>
        <taxon>Eukaryota</taxon>
        <taxon>Metazoa</taxon>
        <taxon>Chordata</taxon>
        <taxon>Craniata</taxon>
        <taxon>Vertebrata</taxon>
        <taxon>Euteleostomi</taxon>
        <taxon>Actinopterygii</taxon>
        <taxon>Neopterygii</taxon>
        <taxon>Teleostei</taxon>
        <taxon>Anguilliformes</taxon>
        <taxon>Anguillidae</taxon>
        <taxon>Anguilla</taxon>
    </lineage>
</organism>
<reference evidence="3" key="1">
    <citation type="submission" date="2021-01" db="EMBL/GenBank/DDBJ databases">
        <title>A chromosome-scale assembly of European eel, Anguilla anguilla.</title>
        <authorList>
            <person name="Henkel C."/>
            <person name="Jong-Raadsen S.A."/>
            <person name="Dufour S."/>
            <person name="Weltzien F.-A."/>
            <person name="Palstra A.P."/>
            <person name="Pelster B."/>
            <person name="Spaink H.P."/>
            <person name="Van Den Thillart G.E."/>
            <person name="Jansen H."/>
            <person name="Zahm M."/>
            <person name="Klopp C."/>
            <person name="Cedric C."/>
            <person name="Louis A."/>
            <person name="Berthelot C."/>
            <person name="Parey E."/>
            <person name="Roest Crollius H."/>
            <person name="Montfort J."/>
            <person name="Robinson-Rechavi M."/>
            <person name="Bucao C."/>
            <person name="Bouchez O."/>
            <person name="Gislard M."/>
            <person name="Lluch J."/>
            <person name="Milhes M."/>
            <person name="Lampietro C."/>
            <person name="Lopez Roques C."/>
            <person name="Donnadieu C."/>
            <person name="Braasch I."/>
            <person name="Desvignes T."/>
            <person name="Postlethwait J."/>
            <person name="Bobe J."/>
            <person name="Guiguen Y."/>
            <person name="Dirks R."/>
        </authorList>
    </citation>
    <scope>NUCLEOTIDE SEQUENCE</scope>
    <source>
        <strain evidence="3">Tag_6206</strain>
        <tissue evidence="3">Liver</tissue>
    </source>
</reference>
<feature type="region of interest" description="Disordered" evidence="1">
    <location>
        <begin position="57"/>
        <end position="86"/>
    </location>
</feature>
<dbReference type="EMBL" id="JAFIRN010000008">
    <property type="protein sequence ID" value="KAG5844097.1"/>
    <property type="molecule type" value="Genomic_DNA"/>
</dbReference>
<gene>
    <name evidence="3" type="ORF">ANANG_G00157870</name>
</gene>
<keyword evidence="2" id="KW-1133">Transmembrane helix</keyword>
<accession>A0A9D3M7U2</accession>
<protein>
    <submittedName>
        <fullName evidence="3">Uncharacterized protein</fullName>
    </submittedName>
</protein>
<comment type="caution">
    <text evidence="3">The sequence shown here is derived from an EMBL/GenBank/DDBJ whole genome shotgun (WGS) entry which is preliminary data.</text>
</comment>
<evidence type="ECO:0000313" key="4">
    <source>
        <dbReference type="Proteomes" id="UP001044222"/>
    </source>
</evidence>
<evidence type="ECO:0000256" key="2">
    <source>
        <dbReference type="SAM" id="Phobius"/>
    </source>
</evidence>
<feature type="non-terminal residue" evidence="3">
    <location>
        <position position="1"/>
    </location>
</feature>
<sequence>GRYNSSSAPAELRPIVTFALSSNSLSSATAIVVIGLVIRNVIPQDFPNQALLGEKAEAKQTNSAVDPHENRQQDQVQLQEETLEED</sequence>
<feature type="transmembrane region" description="Helical" evidence="2">
    <location>
        <begin position="15"/>
        <end position="38"/>
    </location>
</feature>
<keyword evidence="4" id="KW-1185">Reference proteome</keyword>
<name>A0A9D3M7U2_ANGAN</name>
<keyword evidence="2" id="KW-0472">Membrane</keyword>
<evidence type="ECO:0000256" key="1">
    <source>
        <dbReference type="SAM" id="MobiDB-lite"/>
    </source>
</evidence>
<dbReference type="AlphaFoldDB" id="A0A9D3M7U2"/>